<keyword evidence="1" id="KW-0489">Methyltransferase</keyword>
<dbReference type="GO" id="GO:0032259">
    <property type="term" value="P:methylation"/>
    <property type="evidence" value="ECO:0007669"/>
    <property type="project" value="UniProtKB-KW"/>
</dbReference>
<dbReference type="EMBL" id="SZPV01000052">
    <property type="protein sequence ID" value="TKI51748.1"/>
    <property type="molecule type" value="Genomic_DNA"/>
</dbReference>
<sequence length="44" mass="5084">IDTDLLITKLIKLGFSIQEFSKGRGFSIYKNENPFLARIILKKN</sequence>
<accession>A0ABY2T4P9</accession>
<comment type="caution">
    <text evidence="1">The sequence shown here is derived from an EMBL/GenBank/DDBJ whole genome shotgun (WGS) entry which is preliminary data.</text>
</comment>
<organism evidence="1 2">
    <name type="scientific">Lysinibacillus varians</name>
    <dbReference type="NCBI Taxonomy" id="1145276"/>
    <lineage>
        <taxon>Bacteria</taxon>
        <taxon>Bacillati</taxon>
        <taxon>Bacillota</taxon>
        <taxon>Bacilli</taxon>
        <taxon>Bacillales</taxon>
        <taxon>Bacillaceae</taxon>
        <taxon>Lysinibacillus</taxon>
    </lineage>
</organism>
<reference evidence="1 2" key="1">
    <citation type="submission" date="2019-04" db="EMBL/GenBank/DDBJ databases">
        <title>Lysinibacillus genome sequencing.</title>
        <authorList>
            <person name="Dunlap C."/>
        </authorList>
    </citation>
    <scope>NUCLEOTIDE SEQUENCE [LARGE SCALE GENOMIC DNA]</scope>
    <source>
        <strain evidence="1 2">NBRC 109424</strain>
    </source>
</reference>
<protein>
    <submittedName>
        <fullName evidence="1">Class I SAM-dependent methyltransferase</fullName>
    </submittedName>
</protein>
<evidence type="ECO:0000313" key="2">
    <source>
        <dbReference type="Proteomes" id="UP000308539"/>
    </source>
</evidence>
<evidence type="ECO:0000313" key="1">
    <source>
        <dbReference type="EMBL" id="TKI51748.1"/>
    </source>
</evidence>
<dbReference type="Proteomes" id="UP000308539">
    <property type="component" value="Unassembled WGS sequence"/>
</dbReference>
<keyword evidence="1" id="KW-0808">Transferase</keyword>
<feature type="non-terminal residue" evidence="1">
    <location>
        <position position="1"/>
    </location>
</feature>
<keyword evidence="2" id="KW-1185">Reference proteome</keyword>
<gene>
    <name evidence="1" type="ORF">FC752_21115</name>
</gene>
<proteinExistence type="predicted"/>
<dbReference type="GO" id="GO:0008168">
    <property type="term" value="F:methyltransferase activity"/>
    <property type="evidence" value="ECO:0007669"/>
    <property type="project" value="UniProtKB-KW"/>
</dbReference>
<name>A0ABY2T4P9_9BACI</name>